<evidence type="ECO:0000313" key="5">
    <source>
        <dbReference type="EMBL" id="AHC25787.1"/>
    </source>
</evidence>
<dbReference type="AlphaFoldDB" id="V5XCP5"/>
<organism evidence="5 6">
    <name type="scientific">Mycolicibacterium neoaurum VKM Ac-1815D</name>
    <dbReference type="NCBI Taxonomy" id="700508"/>
    <lineage>
        <taxon>Bacteria</taxon>
        <taxon>Bacillati</taxon>
        <taxon>Actinomycetota</taxon>
        <taxon>Actinomycetes</taxon>
        <taxon>Mycobacteriales</taxon>
        <taxon>Mycobacteriaceae</taxon>
        <taxon>Mycolicibacterium</taxon>
    </lineage>
</organism>
<dbReference type="GO" id="GO:0016747">
    <property type="term" value="F:acyltransferase activity, transferring groups other than amino-acyl groups"/>
    <property type="evidence" value="ECO:0007669"/>
    <property type="project" value="TreeGrafter"/>
</dbReference>
<evidence type="ECO:0000256" key="3">
    <source>
        <dbReference type="SAM" id="MobiDB-lite"/>
    </source>
</evidence>
<dbReference type="GO" id="GO:0005576">
    <property type="term" value="C:extracellular region"/>
    <property type="evidence" value="ECO:0007669"/>
    <property type="project" value="UniProtKB-SubCell"/>
</dbReference>
<dbReference type="InterPro" id="IPR000801">
    <property type="entry name" value="Esterase-like"/>
</dbReference>
<dbReference type="SUPFAM" id="SSF53474">
    <property type="entry name" value="alpha/beta-Hydrolases"/>
    <property type="match status" value="1"/>
</dbReference>
<dbReference type="KEGG" id="mne:D174_14850"/>
<keyword evidence="6" id="KW-1185">Reference proteome</keyword>
<evidence type="ECO:0000256" key="2">
    <source>
        <dbReference type="ARBA" id="ARBA00022525"/>
    </source>
</evidence>
<dbReference type="Pfam" id="PF00756">
    <property type="entry name" value="Esterase"/>
    <property type="match status" value="1"/>
</dbReference>
<keyword evidence="2" id="KW-0964">Secreted</keyword>
<reference evidence="5 6" key="1">
    <citation type="journal article" date="2014" name="Genome Announc.">
        <title>Complete Genome Sequence of Sterol-Transforming Mycobacterium neoaurum Strain VKM Ac-1815D.</title>
        <authorList>
            <person name="Shtratnikova V.Y."/>
            <person name="Bragin E.Y."/>
            <person name="Dovbnya D.V."/>
            <person name="Pekov Y.A."/>
            <person name="Schelkunov M.I."/>
            <person name="Strizhov N."/>
            <person name="Ivashina T.V."/>
            <person name="Ashapkin V.V."/>
            <person name="Donova M.V."/>
        </authorList>
    </citation>
    <scope>NUCLEOTIDE SEQUENCE [LARGE SCALE GENOMIC DNA]</scope>
    <source>
        <strain evidence="5 6">VKM Ac-1815D</strain>
    </source>
</reference>
<dbReference type="InterPro" id="IPR029058">
    <property type="entry name" value="AB_hydrolase_fold"/>
</dbReference>
<protein>
    <submittedName>
        <fullName evidence="5">Membrane protein</fullName>
    </submittedName>
</protein>
<sequence length="452" mass="48183">MEGWLPLTIEMVVVVALIVAIGWRTRRWRLVWLPISVAVGVLVALAAHSYMNDQGLASDPAPFALWVWIAVFGLAVAVGVFGWRSARWWRRIISVLAVPLTLLTSALTLNQWVGYYPSLQSAWGALTAGPLPNEVQASDLPSLRNTAPTTGKLVKVDISDAASGFTHRSEYVYLPPAWFAGDTPPTLPVVMMIGGEFNTPADWIRSGNFMPTVEGYGASHSEQLPIFVFVDTGGSFNNDTECVNGPRGNSADHLTKDVRPYVISTFEASAAATNWGVVGWSMGGTCAVDLAVMHPDLFSTFVDIGGDAGPVSGTEAQTVQRLYGGDRSAYDAFDPRTVMAKHGPYSGVSGYFAATIKPANAEAVMKDFRSGGHHSGGEGLGGRDEMGPQGPEAEAAADNLCDAAQKVAITCSVHKTVGFHSWQFAASAFADALPWLVERITPATRAVEGSHA</sequence>
<comment type="subcellular location">
    <subcellularLocation>
        <location evidence="1">Secreted</location>
    </subcellularLocation>
</comment>
<dbReference type="Gene3D" id="3.40.50.1820">
    <property type="entry name" value="alpha/beta hydrolase"/>
    <property type="match status" value="1"/>
</dbReference>
<evidence type="ECO:0000313" key="6">
    <source>
        <dbReference type="Proteomes" id="UP000018763"/>
    </source>
</evidence>
<gene>
    <name evidence="5" type="ORF">D174_14850</name>
</gene>
<dbReference type="InterPro" id="IPR050583">
    <property type="entry name" value="Mycobacterial_A85_antigen"/>
</dbReference>
<feature type="transmembrane region" description="Helical" evidence="4">
    <location>
        <begin position="63"/>
        <end position="83"/>
    </location>
</feature>
<dbReference type="Proteomes" id="UP000018763">
    <property type="component" value="Chromosome"/>
</dbReference>
<name>V5XCP5_MYCNE</name>
<proteinExistence type="predicted"/>
<accession>V5XCP5</accession>
<dbReference type="eggNOG" id="COG0627">
    <property type="taxonomic scope" value="Bacteria"/>
</dbReference>
<keyword evidence="4" id="KW-1133">Transmembrane helix</keyword>
<keyword evidence="4" id="KW-0812">Transmembrane</keyword>
<keyword evidence="4" id="KW-0472">Membrane</keyword>
<dbReference type="PANTHER" id="PTHR48098:SF1">
    <property type="entry name" value="DIACYLGLYCEROL ACYLTRANSFERASE_MYCOLYLTRANSFERASE AG85A"/>
    <property type="match status" value="1"/>
</dbReference>
<feature type="region of interest" description="Disordered" evidence="3">
    <location>
        <begin position="370"/>
        <end position="393"/>
    </location>
</feature>
<feature type="transmembrane region" description="Helical" evidence="4">
    <location>
        <begin position="30"/>
        <end position="51"/>
    </location>
</feature>
<feature type="transmembrane region" description="Helical" evidence="4">
    <location>
        <begin position="95"/>
        <end position="113"/>
    </location>
</feature>
<evidence type="ECO:0000256" key="1">
    <source>
        <dbReference type="ARBA" id="ARBA00004613"/>
    </source>
</evidence>
<feature type="transmembrane region" description="Helical" evidence="4">
    <location>
        <begin position="6"/>
        <end position="23"/>
    </location>
</feature>
<evidence type="ECO:0000256" key="4">
    <source>
        <dbReference type="SAM" id="Phobius"/>
    </source>
</evidence>
<dbReference type="EMBL" id="CP006936">
    <property type="protein sequence ID" value="AHC25787.1"/>
    <property type="molecule type" value="Genomic_DNA"/>
</dbReference>
<dbReference type="PANTHER" id="PTHR48098">
    <property type="entry name" value="ENTEROCHELIN ESTERASE-RELATED"/>
    <property type="match status" value="1"/>
</dbReference>